<dbReference type="OrthoDB" id="9805811at2"/>
<dbReference type="InterPro" id="IPR025503">
    <property type="entry name" value="DUF4391"/>
</dbReference>
<dbReference type="Pfam" id="PF14335">
    <property type="entry name" value="DUF4391"/>
    <property type="match status" value="1"/>
</dbReference>
<evidence type="ECO:0000313" key="2">
    <source>
        <dbReference type="Proteomes" id="UP000006069"/>
    </source>
</evidence>
<dbReference type="InParanoid" id="K0YJY0"/>
<reference evidence="1 2" key="1">
    <citation type="submission" date="2012-08" db="EMBL/GenBank/DDBJ databases">
        <title>The Genome Sequence of Slackia piriformis YIT 12062.</title>
        <authorList>
            <consortium name="The Broad Institute Genome Sequencing Platform"/>
            <person name="Earl A."/>
            <person name="Ward D."/>
            <person name="Feldgarden M."/>
            <person name="Gevers D."/>
            <person name="Morotomi M."/>
            <person name="Walker B."/>
            <person name="Young S.K."/>
            <person name="Zeng Q."/>
            <person name="Gargeya S."/>
            <person name="Fitzgerald M."/>
            <person name="Haas B."/>
            <person name="Abouelleil A."/>
            <person name="Alvarado L."/>
            <person name="Arachchi H.M."/>
            <person name="Berlin A.M."/>
            <person name="Chapman S.B."/>
            <person name="Goldberg J."/>
            <person name="Griggs A."/>
            <person name="Gujja S."/>
            <person name="Hansen M."/>
            <person name="Howarth C."/>
            <person name="Imamovic A."/>
            <person name="Larimer J."/>
            <person name="McCowen C."/>
            <person name="Montmayeur A."/>
            <person name="Murphy C."/>
            <person name="Neiman D."/>
            <person name="Pearson M."/>
            <person name="Priest M."/>
            <person name="Roberts A."/>
            <person name="Saif S."/>
            <person name="Shea T."/>
            <person name="Sisk P."/>
            <person name="Sykes S."/>
            <person name="Wortman J."/>
            <person name="Nusbaum C."/>
            <person name="Birren B."/>
        </authorList>
    </citation>
    <scope>NUCLEOTIDE SEQUENCE [LARGE SCALE GENOMIC DNA]</scope>
    <source>
        <strain evidence="1 2">YIT 12062</strain>
    </source>
</reference>
<evidence type="ECO:0008006" key="3">
    <source>
        <dbReference type="Google" id="ProtNLM"/>
    </source>
</evidence>
<sequence length="204" mass="22683">MYGLPSTVTVDQTLPKNAFYQRLSLAAPVKDEFVHGIEELRVVASIKEATCGIPTSGSIEEISVLRIVLKTDELPRKALDAIASAVPRKMLMACCHEGRACLAVVRDGLRASERWIAEEQMNIELRGASLAEVWDGLCAQVLFDDVEVEDVDARMAQEERIAELEAEVIKLKRKYAKEVQPAKRNAAFRTYKQALAELRALKGE</sequence>
<gene>
    <name evidence="1" type="ORF">HMPREF9451_01292</name>
</gene>
<dbReference type="PATRIC" id="fig|742818.3.peg.1356"/>
<dbReference type="HOGENOM" id="CLU_084466_2_0_11"/>
<proteinExistence type="predicted"/>
<name>K0YJY0_9ACTN</name>
<dbReference type="eggNOG" id="ENOG5031CWJ">
    <property type="taxonomic scope" value="Bacteria"/>
</dbReference>
<dbReference type="EMBL" id="ADMD01000007">
    <property type="protein sequence ID" value="EJZ83771.1"/>
    <property type="molecule type" value="Genomic_DNA"/>
</dbReference>
<organism evidence="1 2">
    <name type="scientific">Slackia piriformis YIT 12062</name>
    <dbReference type="NCBI Taxonomy" id="742818"/>
    <lineage>
        <taxon>Bacteria</taxon>
        <taxon>Bacillati</taxon>
        <taxon>Actinomycetota</taxon>
        <taxon>Coriobacteriia</taxon>
        <taxon>Eggerthellales</taxon>
        <taxon>Eggerthellaceae</taxon>
        <taxon>Slackia</taxon>
    </lineage>
</organism>
<dbReference type="AlphaFoldDB" id="K0YJY0"/>
<keyword evidence="2" id="KW-1185">Reference proteome</keyword>
<evidence type="ECO:0000313" key="1">
    <source>
        <dbReference type="EMBL" id="EJZ83771.1"/>
    </source>
</evidence>
<dbReference type="Proteomes" id="UP000006069">
    <property type="component" value="Unassembled WGS sequence"/>
</dbReference>
<accession>K0YJY0</accession>
<dbReference type="RefSeq" id="WP_009139490.1">
    <property type="nucleotide sequence ID" value="NZ_JH815198.1"/>
</dbReference>
<protein>
    <recommendedName>
        <fullName evidence="3">DUF4391 domain-containing protein</fullName>
    </recommendedName>
</protein>
<comment type="caution">
    <text evidence="1">The sequence shown here is derived from an EMBL/GenBank/DDBJ whole genome shotgun (WGS) entry which is preliminary data.</text>
</comment>